<dbReference type="Proteomes" id="UP000598350">
    <property type="component" value="Unassembled WGS sequence"/>
</dbReference>
<evidence type="ECO:0000313" key="2">
    <source>
        <dbReference type="Proteomes" id="UP000598350"/>
    </source>
</evidence>
<dbReference type="EMBL" id="JABTCG010000002">
    <property type="protein sequence ID" value="MBD0850236.1"/>
    <property type="molecule type" value="Genomic_DNA"/>
</dbReference>
<reference evidence="1 2" key="1">
    <citation type="submission" date="2020-05" db="EMBL/GenBank/DDBJ databases">
        <title>The draft genome sequence of Maribacter arenosus CAU 1321.</title>
        <authorList>
            <person name="Mu L."/>
        </authorList>
    </citation>
    <scope>NUCLEOTIDE SEQUENCE [LARGE SCALE GENOMIC DNA]</scope>
    <source>
        <strain evidence="1 2">CAU 1321</strain>
    </source>
</reference>
<accession>A0ABR7VAB7</accession>
<dbReference type="RefSeq" id="WP_188313373.1">
    <property type="nucleotide sequence ID" value="NZ_JABTCG010000002.1"/>
</dbReference>
<organism evidence="1 2">
    <name type="scientific">Maribacter arenosus</name>
    <dbReference type="NCBI Taxonomy" id="1854708"/>
    <lineage>
        <taxon>Bacteria</taxon>
        <taxon>Pseudomonadati</taxon>
        <taxon>Bacteroidota</taxon>
        <taxon>Flavobacteriia</taxon>
        <taxon>Flavobacteriales</taxon>
        <taxon>Flavobacteriaceae</taxon>
        <taxon>Maribacter</taxon>
    </lineage>
</organism>
<evidence type="ECO:0000313" key="1">
    <source>
        <dbReference type="EMBL" id="MBD0850236.1"/>
    </source>
</evidence>
<keyword evidence="2" id="KW-1185">Reference proteome</keyword>
<comment type="caution">
    <text evidence="1">The sequence shown here is derived from an EMBL/GenBank/DDBJ whole genome shotgun (WGS) entry which is preliminary data.</text>
</comment>
<gene>
    <name evidence="1" type="ORF">HPE63_06100</name>
</gene>
<name>A0ABR7VAB7_9FLAO</name>
<evidence type="ECO:0008006" key="3">
    <source>
        <dbReference type="Google" id="ProtNLM"/>
    </source>
</evidence>
<proteinExistence type="predicted"/>
<protein>
    <recommendedName>
        <fullName evidence="3">Phage tail protein</fullName>
    </recommendedName>
</protein>
<sequence>MAHQLKNKNLELQIDLPDENYNASRFDWTGKITQLKFQNIPLSIAERTDIVDDLALGKGFYNEFGIDNALGFEEAAIGGWFHKIGVGLLQKDTDEYRFNKAHRIRPAKFQIQHPAPNIIMISCISDTINDYAYVLKKEIALYESGFSIAYRLANTGEKDIRTDEYVHNFMALNNALMGPDYKLKFPFQLRPEYFKETVNSEQQVSLGSNSVGFNGTPNEQFFFSNLSGGENVEASWELVNHRHKIGISETGSFKTSKVNLWGWKHVISPELFFQIDVPSGGSREWSRTYKVFNID</sequence>